<dbReference type="AlphaFoldDB" id="A0A316C2B1"/>
<evidence type="ECO:0000256" key="2">
    <source>
        <dbReference type="SAM" id="SignalP"/>
    </source>
</evidence>
<dbReference type="Proteomes" id="UP000245396">
    <property type="component" value="Unassembled WGS sequence"/>
</dbReference>
<comment type="caution">
    <text evidence="3">The sequence shown here is derived from an EMBL/GenBank/DDBJ whole genome shotgun (WGS) entry which is preliminary data.</text>
</comment>
<dbReference type="RefSeq" id="WP_146201452.1">
    <property type="nucleotide sequence ID" value="NZ_QGGG01000007.1"/>
</dbReference>
<reference evidence="3 4" key="1">
    <citation type="submission" date="2018-05" db="EMBL/GenBank/DDBJ databases">
        <title>Genomic Encyclopedia of Type Strains, Phase IV (KMG-IV): sequencing the most valuable type-strain genomes for metagenomic binning, comparative biology and taxonomic classification.</title>
        <authorList>
            <person name="Goeker M."/>
        </authorList>
    </citation>
    <scope>NUCLEOTIDE SEQUENCE [LARGE SCALE GENOMIC DNA]</scope>
    <source>
        <strain evidence="3 4">DSM 6986</strain>
    </source>
</reference>
<feature type="region of interest" description="Disordered" evidence="1">
    <location>
        <begin position="76"/>
        <end position="106"/>
    </location>
</feature>
<accession>A0A316C2B1</accession>
<proteinExistence type="predicted"/>
<feature type="chain" id="PRO_5016423494" evidence="2">
    <location>
        <begin position="29"/>
        <end position="106"/>
    </location>
</feature>
<protein>
    <submittedName>
        <fullName evidence="3">Uncharacterized protein</fullName>
    </submittedName>
</protein>
<gene>
    <name evidence="3" type="ORF">C7441_10741</name>
</gene>
<dbReference type="STRING" id="1192868.GCA_000304395_01812"/>
<evidence type="ECO:0000313" key="3">
    <source>
        <dbReference type="EMBL" id="PWJ83882.1"/>
    </source>
</evidence>
<evidence type="ECO:0000256" key="1">
    <source>
        <dbReference type="SAM" id="MobiDB-lite"/>
    </source>
</evidence>
<dbReference type="EMBL" id="QGGG01000007">
    <property type="protein sequence ID" value="PWJ83882.1"/>
    <property type="molecule type" value="Genomic_DNA"/>
</dbReference>
<feature type="signal peptide" evidence="2">
    <location>
        <begin position="1"/>
        <end position="28"/>
    </location>
</feature>
<name>A0A316C2B1_PSESE</name>
<evidence type="ECO:0000313" key="4">
    <source>
        <dbReference type="Proteomes" id="UP000245396"/>
    </source>
</evidence>
<keyword evidence="2" id="KW-0732">Signal</keyword>
<keyword evidence="4" id="KW-1185">Reference proteome</keyword>
<sequence>MSTVRNIKRLASCVVLALAVSGGTQAFAGGVVATGGQVPVQPVPNFAVIQQNQQIIQQDQQMRQNYQLRQQIYRDQDRPRVTPQQMDVPRMKPQNCQGSIPAGSCQ</sequence>
<organism evidence="3 4">
    <name type="scientific">Pseudaminobacter salicylatoxidans</name>
    <dbReference type="NCBI Taxonomy" id="93369"/>
    <lineage>
        <taxon>Bacteria</taxon>
        <taxon>Pseudomonadati</taxon>
        <taxon>Pseudomonadota</taxon>
        <taxon>Alphaproteobacteria</taxon>
        <taxon>Hyphomicrobiales</taxon>
        <taxon>Phyllobacteriaceae</taxon>
        <taxon>Pseudaminobacter</taxon>
    </lineage>
</organism>